<dbReference type="AlphaFoldDB" id="A0A5S6R5E8"/>
<reference evidence="2" key="1">
    <citation type="submission" date="2019-12" db="UniProtKB">
        <authorList>
            <consortium name="WormBaseParasite"/>
        </authorList>
    </citation>
    <scope>IDENTIFICATION</scope>
</reference>
<dbReference type="Proteomes" id="UP000046395">
    <property type="component" value="Unassembled WGS sequence"/>
</dbReference>
<sequence length="213" mass="24308">MFMQVLMHENNRNVVRLLWRESTKTIAVVNKHAEDNANLCRTMSEAMSTFDDAWKLLKSAGFDMKKCSSNSIEALAPFDDETGGNHANTVLTLGMVRQTTDDTISLRRHSPVLKLPGTKRSILKIAWGLRSVWDCFNLHHCGQGLTPNIVQEKQGKSAHWNQFVSNRTSEIEWLAVPSAWRYCPTKDNSAYLPSRGCFLKKLLKMDLWWNDPV</sequence>
<protein>
    <submittedName>
        <fullName evidence="2">Uncharacterized protein</fullName>
    </submittedName>
</protein>
<accession>A0A5S6R5E8</accession>
<evidence type="ECO:0000313" key="1">
    <source>
        <dbReference type="Proteomes" id="UP000046395"/>
    </source>
</evidence>
<dbReference type="WBParaSite" id="TMUE_3000014745.1">
    <property type="protein sequence ID" value="TMUE_3000014745.1"/>
    <property type="gene ID" value="WBGene00290504"/>
</dbReference>
<keyword evidence="1" id="KW-1185">Reference proteome</keyword>
<evidence type="ECO:0000313" key="2">
    <source>
        <dbReference type="WBParaSite" id="TMUE_3000014745.1"/>
    </source>
</evidence>
<name>A0A5S6R5E8_TRIMR</name>
<organism evidence="1 2">
    <name type="scientific">Trichuris muris</name>
    <name type="common">Mouse whipworm</name>
    <dbReference type="NCBI Taxonomy" id="70415"/>
    <lineage>
        <taxon>Eukaryota</taxon>
        <taxon>Metazoa</taxon>
        <taxon>Ecdysozoa</taxon>
        <taxon>Nematoda</taxon>
        <taxon>Enoplea</taxon>
        <taxon>Dorylaimia</taxon>
        <taxon>Trichinellida</taxon>
        <taxon>Trichuridae</taxon>
        <taxon>Trichuris</taxon>
    </lineage>
</organism>
<proteinExistence type="predicted"/>